<dbReference type="InterPro" id="IPR052184">
    <property type="entry name" value="SDR_enzymes"/>
</dbReference>
<name>A0ABR4CM02_9HELO</name>
<dbReference type="Pfam" id="PF00106">
    <property type="entry name" value="adh_short"/>
    <property type="match status" value="1"/>
</dbReference>
<proteinExistence type="predicted"/>
<reference evidence="1 2" key="1">
    <citation type="journal article" date="2024" name="Commun. Biol.">
        <title>Comparative genomic analysis of thermophilic fungi reveals convergent evolutionary adaptations and gene losses.</title>
        <authorList>
            <person name="Steindorff A.S."/>
            <person name="Aguilar-Pontes M.V."/>
            <person name="Robinson A.J."/>
            <person name="Andreopoulos B."/>
            <person name="LaButti K."/>
            <person name="Kuo A."/>
            <person name="Mondo S."/>
            <person name="Riley R."/>
            <person name="Otillar R."/>
            <person name="Haridas S."/>
            <person name="Lipzen A."/>
            <person name="Grimwood J."/>
            <person name="Schmutz J."/>
            <person name="Clum A."/>
            <person name="Reid I.D."/>
            <person name="Moisan M.C."/>
            <person name="Butler G."/>
            <person name="Nguyen T.T.M."/>
            <person name="Dewar K."/>
            <person name="Conant G."/>
            <person name="Drula E."/>
            <person name="Henrissat B."/>
            <person name="Hansel C."/>
            <person name="Singer S."/>
            <person name="Hutchinson M.I."/>
            <person name="de Vries R.P."/>
            <person name="Natvig D.O."/>
            <person name="Powell A.J."/>
            <person name="Tsang A."/>
            <person name="Grigoriev I.V."/>
        </authorList>
    </citation>
    <scope>NUCLEOTIDE SEQUENCE [LARGE SCALE GENOMIC DNA]</scope>
    <source>
        <strain evidence="1 2">CBS 494.80</strain>
    </source>
</reference>
<protein>
    <recommendedName>
        <fullName evidence="3">NAD(P)-binding protein</fullName>
    </recommendedName>
</protein>
<evidence type="ECO:0000313" key="1">
    <source>
        <dbReference type="EMBL" id="KAL2071006.1"/>
    </source>
</evidence>
<dbReference type="InterPro" id="IPR002347">
    <property type="entry name" value="SDR_fam"/>
</dbReference>
<gene>
    <name evidence="1" type="ORF">VTL71DRAFT_14032</name>
</gene>
<evidence type="ECO:0008006" key="3">
    <source>
        <dbReference type="Google" id="ProtNLM"/>
    </source>
</evidence>
<dbReference type="PRINTS" id="PR00081">
    <property type="entry name" value="GDHRDH"/>
</dbReference>
<accession>A0ABR4CM02</accession>
<sequence length="267" mass="28919">MPSYVIVGASRGLGFAWLQALSKDPKNTVIGLVRDVKKTKESLAAEQITNVHIFHGDLTDRKSLDAAAASSAEILPNGLDHLIVNGFVHTEEATKLTISQLGNNQDLLHKDLHSSLDGNVIGSINSINAFLPLILKGSVKKIVVMSTGHADLDVPLALNQTSLVTYSIMKAAINMVVAKYAAEFKSQGVIVLALSPGLVATDLNIPSPENMEYIVQMMTGFKKGYPEWRGTPLTPHESIGYMTTVIDNLKIDDSGKFLSHFGNKQWL</sequence>
<dbReference type="PANTHER" id="PTHR45458:SF3">
    <property type="entry name" value="CHAIN DEHYDROGENASE (ATSC), PUTATIVE-RELATED"/>
    <property type="match status" value="1"/>
</dbReference>
<dbReference type="Gene3D" id="3.40.50.720">
    <property type="entry name" value="NAD(P)-binding Rossmann-like Domain"/>
    <property type="match status" value="1"/>
</dbReference>
<dbReference type="Proteomes" id="UP001595075">
    <property type="component" value="Unassembled WGS sequence"/>
</dbReference>
<organism evidence="1 2">
    <name type="scientific">Oculimacula yallundae</name>
    <dbReference type="NCBI Taxonomy" id="86028"/>
    <lineage>
        <taxon>Eukaryota</taxon>
        <taxon>Fungi</taxon>
        <taxon>Dikarya</taxon>
        <taxon>Ascomycota</taxon>
        <taxon>Pezizomycotina</taxon>
        <taxon>Leotiomycetes</taxon>
        <taxon>Helotiales</taxon>
        <taxon>Ploettnerulaceae</taxon>
        <taxon>Oculimacula</taxon>
    </lineage>
</organism>
<keyword evidence="2" id="KW-1185">Reference proteome</keyword>
<dbReference type="EMBL" id="JAZHXI010000006">
    <property type="protein sequence ID" value="KAL2071006.1"/>
    <property type="molecule type" value="Genomic_DNA"/>
</dbReference>
<dbReference type="PANTHER" id="PTHR45458">
    <property type="entry name" value="SHORT-CHAIN DEHYDROGENASE/REDUCTASE SDR"/>
    <property type="match status" value="1"/>
</dbReference>
<evidence type="ECO:0000313" key="2">
    <source>
        <dbReference type="Proteomes" id="UP001595075"/>
    </source>
</evidence>
<dbReference type="SUPFAM" id="SSF51735">
    <property type="entry name" value="NAD(P)-binding Rossmann-fold domains"/>
    <property type="match status" value="1"/>
</dbReference>
<dbReference type="InterPro" id="IPR036291">
    <property type="entry name" value="NAD(P)-bd_dom_sf"/>
</dbReference>
<comment type="caution">
    <text evidence="1">The sequence shown here is derived from an EMBL/GenBank/DDBJ whole genome shotgun (WGS) entry which is preliminary data.</text>
</comment>